<dbReference type="Gene3D" id="3.30.70.330">
    <property type="match status" value="1"/>
</dbReference>
<dbReference type="GO" id="GO:0003723">
    <property type="term" value="F:RNA binding"/>
    <property type="evidence" value="ECO:0007669"/>
    <property type="project" value="InterPro"/>
</dbReference>
<name>A0AAN9IEN3_CROPI</name>
<reference evidence="2 3" key="1">
    <citation type="submission" date="2024-01" db="EMBL/GenBank/DDBJ databases">
        <title>The genomes of 5 underutilized Papilionoideae crops provide insights into root nodulation and disease resistanc.</title>
        <authorList>
            <person name="Yuan L."/>
        </authorList>
    </citation>
    <scope>NUCLEOTIDE SEQUENCE [LARGE SCALE GENOMIC DNA]</scope>
    <source>
        <strain evidence="2">ZHUSHIDOU_FW_LH</strain>
        <tissue evidence="2">Leaf</tissue>
    </source>
</reference>
<protein>
    <recommendedName>
        <fullName evidence="1">RRM domain-containing protein</fullName>
    </recommendedName>
</protein>
<dbReference type="InterPro" id="IPR000504">
    <property type="entry name" value="RRM_dom"/>
</dbReference>
<accession>A0AAN9IEN3</accession>
<feature type="domain" description="RRM" evidence="1">
    <location>
        <begin position="22"/>
        <end position="64"/>
    </location>
</feature>
<organism evidence="2 3">
    <name type="scientific">Crotalaria pallida</name>
    <name type="common">Smooth rattlebox</name>
    <name type="synonym">Crotalaria striata</name>
    <dbReference type="NCBI Taxonomy" id="3830"/>
    <lineage>
        <taxon>Eukaryota</taxon>
        <taxon>Viridiplantae</taxon>
        <taxon>Streptophyta</taxon>
        <taxon>Embryophyta</taxon>
        <taxon>Tracheophyta</taxon>
        <taxon>Spermatophyta</taxon>
        <taxon>Magnoliopsida</taxon>
        <taxon>eudicotyledons</taxon>
        <taxon>Gunneridae</taxon>
        <taxon>Pentapetalae</taxon>
        <taxon>rosids</taxon>
        <taxon>fabids</taxon>
        <taxon>Fabales</taxon>
        <taxon>Fabaceae</taxon>
        <taxon>Papilionoideae</taxon>
        <taxon>50 kb inversion clade</taxon>
        <taxon>genistoids sensu lato</taxon>
        <taxon>core genistoids</taxon>
        <taxon>Crotalarieae</taxon>
        <taxon>Crotalaria</taxon>
    </lineage>
</organism>
<dbReference type="Proteomes" id="UP001372338">
    <property type="component" value="Unassembled WGS sequence"/>
</dbReference>
<dbReference type="InterPro" id="IPR012677">
    <property type="entry name" value="Nucleotide-bd_a/b_plait_sf"/>
</dbReference>
<dbReference type="InterPro" id="IPR035979">
    <property type="entry name" value="RBD_domain_sf"/>
</dbReference>
<comment type="caution">
    <text evidence="2">The sequence shown here is derived from an EMBL/GenBank/DDBJ whole genome shotgun (WGS) entry which is preliminary data.</text>
</comment>
<evidence type="ECO:0000313" key="2">
    <source>
        <dbReference type="EMBL" id="KAK7274375.1"/>
    </source>
</evidence>
<evidence type="ECO:0000259" key="1">
    <source>
        <dbReference type="Pfam" id="PF00076"/>
    </source>
</evidence>
<dbReference type="Pfam" id="PF00076">
    <property type="entry name" value="RRM_1"/>
    <property type="match status" value="1"/>
</dbReference>
<evidence type="ECO:0000313" key="3">
    <source>
        <dbReference type="Proteomes" id="UP001372338"/>
    </source>
</evidence>
<proteinExistence type="predicted"/>
<keyword evidence="3" id="KW-1185">Reference proteome</keyword>
<dbReference type="SUPFAM" id="SSF54928">
    <property type="entry name" value="RNA-binding domain, RBD"/>
    <property type="match status" value="1"/>
</dbReference>
<dbReference type="PANTHER" id="PTHR15592">
    <property type="entry name" value="MATRIN 3/NUCLEAR PROTEIN 220-RELATED"/>
    <property type="match status" value="1"/>
</dbReference>
<dbReference type="AlphaFoldDB" id="A0AAN9IEN3"/>
<sequence length="164" mass="18299">MASVSTQPQFRYTQPPSKVLHLRNLSWVCTEEELIELGKPFGKVVNTKCNVGANRNQAFIEFVSRFGFPLFSIDFSTRKIMEASLAMTCELEVFVWFVQEKANANSKQSSGGKAENVFDSFEVLEKVLGSSLDGKKFVIKSSKSPAFSNKYLAANFAHHGKCTL</sequence>
<dbReference type="EMBL" id="JAYWIO010000003">
    <property type="protein sequence ID" value="KAK7274375.1"/>
    <property type="molecule type" value="Genomic_DNA"/>
</dbReference>
<gene>
    <name evidence="2" type="ORF">RIF29_15460</name>
</gene>